<sequence>MSATTAEPALATGAGSTSSTGGALPDGTVVGDGTTGRSRAARRWRRARWTLLVLALFALVVLVLAVSRPTTSTVPYAPDNVGGSGARAVAEVLADHGVEVRHETRVADAVAAAGPGTTLLVTPSPLLLPEQAEAIAASAADVVVLEADRYTAEVVSDGAVTRVPAGGTPGAPVAPRCDLPAAVAAGDLLLAEGGLEAMPGHGDDVTLCWPGEAGATLAHLTRDDGAGDVTLVDDATFLINDAVLDDGNAALALHLLGAHERLVWLVQDPLDTSSTSDEASTPTGALLPSWAGPVGLWALVVALVTAIWRGRRLGPLVPESLPVVVRASETTRGRGRLYRRSRSRGHAAAGLRAGTAERVGQRLGVPRSADATALTDAVARATRRAPQQVADLLYGPPPTDDDALTELARRLDTLESEVHRS</sequence>
<evidence type="ECO:0000256" key="1">
    <source>
        <dbReference type="SAM" id="MobiDB-lite"/>
    </source>
</evidence>
<name>A0ABS7ZI89_9MICO</name>
<keyword evidence="2" id="KW-0472">Membrane</keyword>
<feature type="transmembrane region" description="Helical" evidence="2">
    <location>
        <begin position="47"/>
        <end position="66"/>
    </location>
</feature>
<gene>
    <name evidence="4" type="ORF">LEP48_14985</name>
</gene>
<comment type="caution">
    <text evidence="4">The sequence shown here is derived from an EMBL/GenBank/DDBJ whole genome shotgun (WGS) entry which is preliminary data.</text>
</comment>
<dbReference type="Proteomes" id="UP001319870">
    <property type="component" value="Unassembled WGS sequence"/>
</dbReference>
<keyword evidence="2" id="KW-1133">Transmembrane helix</keyword>
<evidence type="ECO:0000313" key="5">
    <source>
        <dbReference type="Proteomes" id="UP001319870"/>
    </source>
</evidence>
<keyword evidence="5" id="KW-1185">Reference proteome</keyword>
<proteinExistence type="predicted"/>
<feature type="region of interest" description="Disordered" evidence="1">
    <location>
        <begin position="1"/>
        <end position="37"/>
    </location>
</feature>
<evidence type="ECO:0000259" key="3">
    <source>
        <dbReference type="Pfam" id="PF14258"/>
    </source>
</evidence>
<feature type="domain" description="DUF4350" evidence="3">
    <location>
        <begin position="78"/>
        <end position="256"/>
    </location>
</feature>
<reference evidence="4 5" key="1">
    <citation type="submission" date="2021-09" db="EMBL/GenBank/DDBJ databases">
        <title>Isoptericola luteus sp. nov., a novel bacterium isolated from Harbin, the capital city of Heilongjiang province.</title>
        <authorList>
            <person name="Li J."/>
        </authorList>
    </citation>
    <scope>NUCLEOTIDE SEQUENCE [LARGE SCALE GENOMIC DNA]</scope>
    <source>
        <strain evidence="4 5">NEAU-Y5</strain>
    </source>
</reference>
<organism evidence="4 5">
    <name type="scientific">Isoptericola luteus</name>
    <dbReference type="NCBI Taxonomy" id="2879484"/>
    <lineage>
        <taxon>Bacteria</taxon>
        <taxon>Bacillati</taxon>
        <taxon>Actinomycetota</taxon>
        <taxon>Actinomycetes</taxon>
        <taxon>Micrococcales</taxon>
        <taxon>Promicromonosporaceae</taxon>
        <taxon>Isoptericola</taxon>
    </lineage>
</organism>
<accession>A0ABS7ZI89</accession>
<dbReference type="Pfam" id="PF14258">
    <property type="entry name" value="DUF4350"/>
    <property type="match status" value="1"/>
</dbReference>
<keyword evidence="2" id="KW-0812">Transmembrane</keyword>
<evidence type="ECO:0000313" key="4">
    <source>
        <dbReference type="EMBL" id="MCA5894643.1"/>
    </source>
</evidence>
<protein>
    <submittedName>
        <fullName evidence="4">DUF4350 domain-containing protein</fullName>
    </submittedName>
</protein>
<feature type="compositionally biased region" description="Low complexity" evidence="1">
    <location>
        <begin position="11"/>
        <end position="37"/>
    </location>
</feature>
<dbReference type="EMBL" id="JAIXCQ010000011">
    <property type="protein sequence ID" value="MCA5894643.1"/>
    <property type="molecule type" value="Genomic_DNA"/>
</dbReference>
<dbReference type="RefSeq" id="WP_225566376.1">
    <property type="nucleotide sequence ID" value="NZ_JAIXCQ010000011.1"/>
</dbReference>
<dbReference type="InterPro" id="IPR025646">
    <property type="entry name" value="DUF4350"/>
</dbReference>
<evidence type="ECO:0000256" key="2">
    <source>
        <dbReference type="SAM" id="Phobius"/>
    </source>
</evidence>